<proteinExistence type="predicted"/>
<gene>
    <name evidence="5" type="ORF">LUZ62_083048</name>
</gene>
<feature type="coiled-coil region" evidence="1">
    <location>
        <begin position="515"/>
        <end position="542"/>
    </location>
</feature>
<reference evidence="5" key="1">
    <citation type="submission" date="2022-08" db="EMBL/GenBank/DDBJ databases">
        <authorList>
            <person name="Marques A."/>
        </authorList>
    </citation>
    <scope>NUCLEOTIDE SEQUENCE</scope>
    <source>
        <strain evidence="5">RhyPub2mFocal</strain>
        <tissue evidence="5">Leaves</tissue>
    </source>
</reference>
<keyword evidence="1" id="KW-0175">Coiled coil</keyword>
<name>A0AAV8C3L8_9POAL</name>
<evidence type="ECO:0000256" key="1">
    <source>
        <dbReference type="SAM" id="Coils"/>
    </source>
</evidence>
<feature type="compositionally biased region" description="Basic and acidic residues" evidence="2">
    <location>
        <begin position="141"/>
        <end position="166"/>
    </location>
</feature>
<sequence>MGCSSSSHRIIGFSSRANRNPIVNLNPDPNQNPVHLCRDRTELIRSACDRRYSAAAAHVDYLRSLSTLGGSLLQFVAAELTASAPGSPVLTLPTSSKGKSKAGSDSDSSTVTPLSHSLSFEDDEEKLNPNSSTVTPLTHELSFEERKPEKDPQSNTSRKVEEDSRSSLKNNNMAETKTMPSPTNSYHPYNYGYAYGYDGYGYGYGYETTNSNLNFDDRPGPSNPVTPPMPVPDNSVWDFFDPFSNYDQFKERYGYLNSNSHSDSDSYRSSPDLNKVRKQEGIPDLEDEIKFEEKQKEIEIENEKENEKEIEIEKQKKIEIEREKQNEKEIEIETEKEKEKGKEKETENGDKEENKMDASGSATMEKFNSISTEEGSGSGVKNKEVRFEDEKATKTSNSDNGPDMLVAVQLRDLDDVIDQIKEQFDFAADCVKEASDLLEVDKVPYRSSALGDISSRFLDPTLPILSDSCLPHKRLAKGKTGRASGSSSASTANGDIKRLTPLSLSLTLDKLYVWEKRLYKEVKDEEKLRAEYERKYQRLKYLDEHGADYNVIKSANDAIARLRNRISVVMRSADTISKQIHHIRDEELQPQLVLLVQGLIRMWRSILDCHKKQLTAINDLNTHNIKARIGFNPKRVARFTLQLEKEISRWHGRFESWIETQKLFIKALNGYLMWWIRNEPDPEEEILDGVPPFSPARIGAPLSFIISNDWYQGVQNVSEVKILKCISKFKNMLRQYRKLQEEESRCRTKAKNLSMIYNRRLKSLQDELGINFGAGNYLEIISSNGKENLEGLELETSHQMLEHHRQVVQLEAMKRRRDEERQRHKEALEKVNELGSGVLKTGLLPIFEELGNFLTDNVKSYEAVRVSIQQI</sequence>
<organism evidence="5 6">
    <name type="scientific">Rhynchospora pubera</name>
    <dbReference type="NCBI Taxonomy" id="906938"/>
    <lineage>
        <taxon>Eukaryota</taxon>
        <taxon>Viridiplantae</taxon>
        <taxon>Streptophyta</taxon>
        <taxon>Embryophyta</taxon>
        <taxon>Tracheophyta</taxon>
        <taxon>Spermatophyta</taxon>
        <taxon>Magnoliopsida</taxon>
        <taxon>Liliopsida</taxon>
        <taxon>Poales</taxon>
        <taxon>Cyperaceae</taxon>
        <taxon>Cyperoideae</taxon>
        <taxon>Rhynchosporeae</taxon>
        <taxon>Rhynchospora</taxon>
    </lineage>
</organism>
<comment type="caution">
    <text evidence="5">The sequence shown here is derived from an EMBL/GenBank/DDBJ whole genome shotgun (WGS) entry which is preliminary data.</text>
</comment>
<dbReference type="InterPro" id="IPR006868">
    <property type="entry name" value="DUF630"/>
</dbReference>
<dbReference type="Pfam" id="PF04782">
    <property type="entry name" value="DUF632"/>
    <property type="match status" value="1"/>
</dbReference>
<accession>A0AAV8C3L8</accession>
<evidence type="ECO:0000256" key="2">
    <source>
        <dbReference type="SAM" id="MobiDB-lite"/>
    </source>
</evidence>
<feature type="compositionally biased region" description="Low complexity" evidence="2">
    <location>
        <begin position="95"/>
        <end position="109"/>
    </location>
</feature>
<dbReference type="EMBL" id="JAMFTS010000005">
    <property type="protein sequence ID" value="KAJ4748643.1"/>
    <property type="molecule type" value="Genomic_DNA"/>
</dbReference>
<dbReference type="Pfam" id="PF04783">
    <property type="entry name" value="DUF630"/>
    <property type="match status" value="1"/>
</dbReference>
<evidence type="ECO:0000313" key="6">
    <source>
        <dbReference type="Proteomes" id="UP001140206"/>
    </source>
</evidence>
<feature type="compositionally biased region" description="Basic and acidic residues" evidence="2">
    <location>
        <begin position="291"/>
        <end position="356"/>
    </location>
</feature>
<evidence type="ECO:0000259" key="3">
    <source>
        <dbReference type="Pfam" id="PF04782"/>
    </source>
</evidence>
<feature type="region of interest" description="Disordered" evidence="2">
    <location>
        <begin position="257"/>
        <end position="363"/>
    </location>
</feature>
<dbReference type="PANTHER" id="PTHR21450:SF57">
    <property type="entry name" value="BZIP TRANSCRIPTION FACTOR-LIKE"/>
    <property type="match status" value="1"/>
</dbReference>
<protein>
    <submittedName>
        <fullName evidence="5">Uncharacterized protein</fullName>
    </submittedName>
</protein>
<feature type="domain" description="DUF632" evidence="3">
    <location>
        <begin position="414"/>
        <end position="733"/>
    </location>
</feature>
<feature type="domain" description="DUF630" evidence="4">
    <location>
        <begin position="30"/>
        <end position="79"/>
    </location>
</feature>
<dbReference type="AlphaFoldDB" id="A0AAV8C3L8"/>
<feature type="region of interest" description="Disordered" evidence="2">
    <location>
        <begin position="85"/>
        <end position="186"/>
    </location>
</feature>
<feature type="compositionally biased region" description="Polar residues" evidence="2">
    <location>
        <begin position="167"/>
        <end position="186"/>
    </location>
</feature>
<evidence type="ECO:0000313" key="5">
    <source>
        <dbReference type="EMBL" id="KAJ4748643.1"/>
    </source>
</evidence>
<dbReference type="InterPro" id="IPR006867">
    <property type="entry name" value="DUF632"/>
</dbReference>
<dbReference type="PANTHER" id="PTHR21450">
    <property type="entry name" value="PROTEIN ALTERED PHOSPHATE STARVATION RESPONSE 1"/>
    <property type="match status" value="1"/>
</dbReference>
<dbReference type="Proteomes" id="UP001140206">
    <property type="component" value="Chromosome 5"/>
</dbReference>
<evidence type="ECO:0000259" key="4">
    <source>
        <dbReference type="Pfam" id="PF04783"/>
    </source>
</evidence>
<keyword evidence="6" id="KW-1185">Reference proteome</keyword>